<dbReference type="InterPro" id="IPR029063">
    <property type="entry name" value="SAM-dependent_MTases_sf"/>
</dbReference>
<reference evidence="1 2" key="1">
    <citation type="submission" date="2019-05" db="EMBL/GenBank/DDBJ databases">
        <title>Draft genome sequence of Nonomuraea turkmeniaca DSM 43926.</title>
        <authorList>
            <person name="Saricaoglu S."/>
            <person name="Isik K."/>
        </authorList>
    </citation>
    <scope>NUCLEOTIDE SEQUENCE [LARGE SCALE GENOMIC DNA]</scope>
    <source>
        <strain evidence="1 2">DSM 43926</strain>
    </source>
</reference>
<dbReference type="RefSeq" id="WP_138665086.1">
    <property type="nucleotide sequence ID" value="NZ_VCKY01000013.1"/>
</dbReference>
<dbReference type="Proteomes" id="UP000309128">
    <property type="component" value="Unassembled WGS sequence"/>
</dbReference>
<evidence type="ECO:0000313" key="2">
    <source>
        <dbReference type="Proteomes" id="UP000309128"/>
    </source>
</evidence>
<dbReference type="AlphaFoldDB" id="A0A5S4FTG3"/>
<name>A0A5S4FTG3_9ACTN</name>
<gene>
    <name evidence="1" type="ORF">ETD86_05965</name>
</gene>
<dbReference type="Gene3D" id="3.40.50.150">
    <property type="entry name" value="Vaccinia Virus protein VP39"/>
    <property type="match status" value="1"/>
</dbReference>
<dbReference type="OrthoDB" id="4334964at2"/>
<dbReference type="EMBL" id="VCKY01000013">
    <property type="protein sequence ID" value="TMR24067.1"/>
    <property type="molecule type" value="Genomic_DNA"/>
</dbReference>
<sequence>MRASKVSGTATTIVDPGPVWLPEWHPEPADIIDFPDGPQASLMVCGVGRKVWPPGARRPGRS</sequence>
<keyword evidence="2" id="KW-1185">Reference proteome</keyword>
<proteinExistence type="predicted"/>
<protein>
    <submittedName>
        <fullName evidence="1">Uncharacterized protein</fullName>
    </submittedName>
</protein>
<comment type="caution">
    <text evidence="1">The sequence shown here is derived from an EMBL/GenBank/DDBJ whole genome shotgun (WGS) entry which is preliminary data.</text>
</comment>
<organism evidence="1 2">
    <name type="scientific">Nonomuraea turkmeniaca</name>
    <dbReference type="NCBI Taxonomy" id="103838"/>
    <lineage>
        <taxon>Bacteria</taxon>
        <taxon>Bacillati</taxon>
        <taxon>Actinomycetota</taxon>
        <taxon>Actinomycetes</taxon>
        <taxon>Streptosporangiales</taxon>
        <taxon>Streptosporangiaceae</taxon>
        <taxon>Nonomuraea</taxon>
    </lineage>
</organism>
<evidence type="ECO:0000313" key="1">
    <source>
        <dbReference type="EMBL" id="TMR24067.1"/>
    </source>
</evidence>
<accession>A0A5S4FTG3</accession>